<reference evidence="8" key="1">
    <citation type="submission" date="2021-06" db="EMBL/GenBank/DDBJ databases">
        <title>Halomicroarcula sp. F24A a new haloarchaeum isolated from saline soil.</title>
        <authorList>
            <person name="Duran-Viseras A."/>
            <person name="Sanchez-Porro C."/>
            <person name="Ventosa A."/>
        </authorList>
    </citation>
    <scope>NUCLEOTIDE SEQUENCE</scope>
    <source>
        <strain evidence="8">F24A</strain>
    </source>
</reference>
<keyword evidence="5 7" id="KW-0472">Membrane</keyword>
<evidence type="ECO:0000256" key="3">
    <source>
        <dbReference type="ARBA" id="ARBA00022692"/>
    </source>
</evidence>
<feature type="transmembrane region" description="Helical" evidence="7">
    <location>
        <begin position="12"/>
        <end position="39"/>
    </location>
</feature>
<dbReference type="Pfam" id="PF01594">
    <property type="entry name" value="AI-2E_transport"/>
    <property type="match status" value="1"/>
</dbReference>
<feature type="region of interest" description="Disordered" evidence="6">
    <location>
        <begin position="368"/>
        <end position="395"/>
    </location>
</feature>
<feature type="transmembrane region" description="Helical" evidence="7">
    <location>
        <begin position="236"/>
        <end position="258"/>
    </location>
</feature>
<keyword evidence="9" id="KW-1185">Reference proteome</keyword>
<evidence type="ECO:0000256" key="2">
    <source>
        <dbReference type="ARBA" id="ARBA00009773"/>
    </source>
</evidence>
<comment type="subcellular location">
    <subcellularLocation>
        <location evidence="1">Membrane</location>
        <topology evidence="1">Multi-pass membrane protein</topology>
    </subcellularLocation>
</comment>
<dbReference type="AlphaFoldDB" id="A0A8J7YF72"/>
<proteinExistence type="inferred from homology"/>
<evidence type="ECO:0000313" key="8">
    <source>
        <dbReference type="EMBL" id="MBX0302223.1"/>
    </source>
</evidence>
<dbReference type="EMBL" id="RKLQ01000001">
    <property type="protein sequence ID" value="MBX0302223.1"/>
    <property type="molecule type" value="Genomic_DNA"/>
</dbReference>
<keyword evidence="4 7" id="KW-1133">Transmembrane helix</keyword>
<organism evidence="8 9">
    <name type="scientific">Haloarcula salinisoli</name>
    <dbReference type="NCBI Taxonomy" id="2487746"/>
    <lineage>
        <taxon>Archaea</taxon>
        <taxon>Methanobacteriati</taxon>
        <taxon>Methanobacteriota</taxon>
        <taxon>Stenosarchaea group</taxon>
        <taxon>Halobacteria</taxon>
        <taxon>Halobacteriales</taxon>
        <taxon>Haloarculaceae</taxon>
        <taxon>Haloarcula</taxon>
    </lineage>
</organism>
<feature type="transmembrane region" description="Helical" evidence="7">
    <location>
        <begin position="59"/>
        <end position="81"/>
    </location>
</feature>
<feature type="transmembrane region" description="Helical" evidence="7">
    <location>
        <begin position="278"/>
        <end position="295"/>
    </location>
</feature>
<evidence type="ECO:0000256" key="7">
    <source>
        <dbReference type="SAM" id="Phobius"/>
    </source>
</evidence>
<comment type="caution">
    <text evidence="8">The sequence shown here is derived from an EMBL/GenBank/DDBJ whole genome shotgun (WGS) entry which is preliminary data.</text>
</comment>
<gene>
    <name evidence="8" type="ORF">EGD98_00910</name>
</gene>
<feature type="transmembrane region" description="Helical" evidence="7">
    <location>
        <begin position="142"/>
        <end position="167"/>
    </location>
</feature>
<evidence type="ECO:0000256" key="4">
    <source>
        <dbReference type="ARBA" id="ARBA00022989"/>
    </source>
</evidence>
<protein>
    <submittedName>
        <fullName evidence="8">AI-2E family transporter</fullName>
    </submittedName>
</protein>
<dbReference type="InterPro" id="IPR002549">
    <property type="entry name" value="AI-2E-like"/>
</dbReference>
<evidence type="ECO:0000256" key="6">
    <source>
        <dbReference type="SAM" id="MobiDB-lite"/>
    </source>
</evidence>
<dbReference type="RefSeq" id="WP_220586467.1">
    <property type="nucleotide sequence ID" value="NZ_RKLQ01000001.1"/>
</dbReference>
<dbReference type="Proteomes" id="UP000783863">
    <property type="component" value="Unassembled WGS sequence"/>
</dbReference>
<dbReference type="GO" id="GO:0016020">
    <property type="term" value="C:membrane"/>
    <property type="evidence" value="ECO:0007669"/>
    <property type="project" value="UniProtKB-SubCell"/>
</dbReference>
<sequence>MNALSRSRLGWWVYVATLAALVALIGHRFIDLLTLGLFGYYATRPISDRVDSVVESDRLAATVTVLTVLLPVFLVAIYAGFQILRQVRRRFDDGIVTLLTDRFGNFEAIPGSLFSSPQRLLANPPSLAQLTQFLSGPRLERALGLLGTAFDTLLLLALATTLAYALLRYDDVLAEIFAALVGGRETTAYTYALAVDDDLESVFYGNLLFVLAMSVVATAAYAATNALAPPGLQVPLVLPLGFLTGLASLIPVVVGKVIYLPVVAYLGLSAMGGGGRGLPFVAGVLVGYFVLLDILPQTFLQPYVTGHHLNTLILLFAYILGPIFFGWYGFFLMPIVFVLVVEVVRIVLPELLHGESIDPTADVAEQLGAPAGDLHEDTTDGETESANEDGSAPQD</sequence>
<evidence type="ECO:0000256" key="5">
    <source>
        <dbReference type="ARBA" id="ARBA00023136"/>
    </source>
</evidence>
<evidence type="ECO:0000256" key="1">
    <source>
        <dbReference type="ARBA" id="ARBA00004141"/>
    </source>
</evidence>
<accession>A0A8J7YF72</accession>
<feature type="transmembrane region" description="Helical" evidence="7">
    <location>
        <begin position="203"/>
        <end position="224"/>
    </location>
</feature>
<evidence type="ECO:0000313" key="9">
    <source>
        <dbReference type="Proteomes" id="UP000783863"/>
    </source>
</evidence>
<keyword evidence="3 7" id="KW-0812">Transmembrane</keyword>
<comment type="similarity">
    <text evidence="2">Belongs to the autoinducer-2 exporter (AI-2E) (TC 2.A.86) family.</text>
</comment>
<name>A0A8J7YF72_9EURY</name>